<dbReference type="EMBL" id="BK015530">
    <property type="protein sequence ID" value="DAE11302.1"/>
    <property type="molecule type" value="Genomic_DNA"/>
</dbReference>
<protein>
    <submittedName>
        <fullName evidence="1">Uncharacterized protein</fullName>
    </submittedName>
</protein>
<evidence type="ECO:0000313" key="1">
    <source>
        <dbReference type="EMBL" id="DAE11302.1"/>
    </source>
</evidence>
<accession>A0A8S5PW66</accession>
<name>A0A8S5PW66_9CAUD</name>
<reference evidence="1" key="1">
    <citation type="journal article" date="2021" name="Proc. Natl. Acad. Sci. U.S.A.">
        <title>A Catalog of Tens of Thousands of Viruses from Human Metagenomes Reveals Hidden Associations with Chronic Diseases.</title>
        <authorList>
            <person name="Tisza M.J."/>
            <person name="Buck C.B."/>
        </authorList>
    </citation>
    <scope>NUCLEOTIDE SEQUENCE</scope>
    <source>
        <strain evidence="1">Ctq9w2</strain>
    </source>
</reference>
<proteinExistence type="predicted"/>
<organism evidence="1">
    <name type="scientific">Myoviridae sp. ctq9w2</name>
    <dbReference type="NCBI Taxonomy" id="2825177"/>
    <lineage>
        <taxon>Viruses</taxon>
        <taxon>Duplodnaviria</taxon>
        <taxon>Heunggongvirae</taxon>
        <taxon>Uroviricota</taxon>
        <taxon>Caudoviricetes</taxon>
    </lineage>
</organism>
<sequence>MNDYILLTKAPSRLNLTAFSPVLTDLPMQNFGHPSQRKGR</sequence>